<sequence length="790" mass="86112">MDNFEAPSFSLGLDEEVTPSPHGHAAVLHASNPFKIGIHSGTNNLTYKDEENMQSLNRGSNPDYDSDFELLPPSSTPRIVKRLQRKSGHSVLAPSNPSQNLQHAGGTNTSKESLPLNLSKLKKTCLPKKTSMPTMAGSNGRTLPNFWKGLDSKLVKGSPATFCSKGGGESVVGPTGLNLHESREFLTRINEMQLDTSQLSEFVIPGIIGKRSPQLAVNHKAGLQKGCVGLEKDDSSKVQVDLKDNYTCSVHDLSSKTINNRLAIENDRPSLASPLFENGGNSLHDQKSSLCGSSFTCQNDDLAKTCRKSIDDNKSNGLDEPPLQSPWRSSAHRIEKLHSPSPSKQQPLDCPTKAHIGKTTNANFSQSKTNALQSFWKSLNEQKSSTCETVDGAEEDDIENCSTDDDFEFSTQPTRKLSLCGNKSVRTSASFLNVAADCTPHQSFNQLLSSTSASPNNSFIFRHSPKSSLVEERGNLCSTSKTAACSSSVKLGTSQSFAPIDTAQMSSTQCLDDFGTKQKLSLNKILETASIRNIMWQCSDDDKEDNSLVSHAIDNDHCETSTRAYQANPNVFGDKSNYFVDFVSKEDPKVANLLRLRLPHFLSVSALRQDEFAGMEPVYIDYENQFSGGKAGSCPLASMTLKQQSAARSTSKWRKIAQRNQKSVTTDNDGWIQTGNKKPASRRKNRQSGGDRGSQTPVSTNAKSSAGPGHWVTERTGKRIYITRDGRTLSGSSAYNQHIKLSEVVSKGIVWPLSFAILVHRVFRALIIVVVADCPAAQCIIPSVSKNSAK</sequence>
<feature type="compositionally biased region" description="Polar residues" evidence="1">
    <location>
        <begin position="93"/>
        <end position="112"/>
    </location>
</feature>
<dbReference type="PANTHER" id="PTHR38371:SF1">
    <property type="entry name" value="RHO GTPASE-ACTIVATING PROTEIN"/>
    <property type="match status" value="1"/>
</dbReference>
<feature type="compositionally biased region" description="Polar residues" evidence="1">
    <location>
        <begin position="658"/>
        <end position="676"/>
    </location>
</feature>
<reference evidence="2 3" key="1">
    <citation type="submission" date="2021-01" db="EMBL/GenBank/DDBJ databases">
        <title>Adiantum capillus-veneris genome.</title>
        <authorList>
            <person name="Fang Y."/>
            <person name="Liao Q."/>
        </authorList>
    </citation>
    <scope>NUCLEOTIDE SEQUENCE [LARGE SCALE GENOMIC DNA]</scope>
    <source>
        <strain evidence="2">H3</strain>
        <tissue evidence="2">Leaf</tissue>
    </source>
</reference>
<feature type="region of interest" description="Disordered" evidence="1">
    <location>
        <begin position="84"/>
        <end position="116"/>
    </location>
</feature>
<evidence type="ECO:0000256" key="1">
    <source>
        <dbReference type="SAM" id="MobiDB-lite"/>
    </source>
</evidence>
<feature type="region of interest" description="Disordered" evidence="1">
    <location>
        <begin position="334"/>
        <end position="360"/>
    </location>
</feature>
<dbReference type="PANTHER" id="PTHR38371">
    <property type="entry name" value="RHO GTPASE-ACTIVATING PROTEIN"/>
    <property type="match status" value="1"/>
</dbReference>
<protein>
    <submittedName>
        <fullName evidence="2">Uncharacterized protein</fullName>
    </submittedName>
</protein>
<proteinExistence type="predicted"/>
<dbReference type="OrthoDB" id="1671977at2759"/>
<keyword evidence="3" id="KW-1185">Reference proteome</keyword>
<dbReference type="EMBL" id="JABFUD020000005">
    <property type="protein sequence ID" value="KAI5079658.1"/>
    <property type="molecule type" value="Genomic_DNA"/>
</dbReference>
<gene>
    <name evidence="2" type="ORF">GOP47_0005137</name>
</gene>
<comment type="caution">
    <text evidence="2">The sequence shown here is derived from an EMBL/GenBank/DDBJ whole genome shotgun (WGS) entry which is preliminary data.</text>
</comment>
<dbReference type="Proteomes" id="UP000886520">
    <property type="component" value="Chromosome 5"/>
</dbReference>
<name>A0A9D4ZL40_ADICA</name>
<evidence type="ECO:0000313" key="3">
    <source>
        <dbReference type="Proteomes" id="UP000886520"/>
    </source>
</evidence>
<organism evidence="2 3">
    <name type="scientific">Adiantum capillus-veneris</name>
    <name type="common">Maidenhair fern</name>
    <dbReference type="NCBI Taxonomy" id="13818"/>
    <lineage>
        <taxon>Eukaryota</taxon>
        <taxon>Viridiplantae</taxon>
        <taxon>Streptophyta</taxon>
        <taxon>Embryophyta</taxon>
        <taxon>Tracheophyta</taxon>
        <taxon>Polypodiopsida</taxon>
        <taxon>Polypodiidae</taxon>
        <taxon>Polypodiales</taxon>
        <taxon>Pteridineae</taxon>
        <taxon>Pteridaceae</taxon>
        <taxon>Vittarioideae</taxon>
        <taxon>Adiantum</taxon>
    </lineage>
</organism>
<feature type="compositionally biased region" description="Polar residues" evidence="1">
    <location>
        <begin position="693"/>
        <end position="704"/>
    </location>
</feature>
<feature type="region of interest" description="Disordered" evidence="1">
    <location>
        <begin position="645"/>
        <end position="717"/>
    </location>
</feature>
<dbReference type="AlphaFoldDB" id="A0A9D4ZL40"/>
<accession>A0A9D4ZL40</accession>
<evidence type="ECO:0000313" key="2">
    <source>
        <dbReference type="EMBL" id="KAI5079658.1"/>
    </source>
</evidence>